<dbReference type="EMBL" id="JAGTJR010000004">
    <property type="protein sequence ID" value="KAH7061361.1"/>
    <property type="molecule type" value="Genomic_DNA"/>
</dbReference>
<organism evidence="2 3">
    <name type="scientific">Macrophomina phaseolina</name>
    <dbReference type="NCBI Taxonomy" id="35725"/>
    <lineage>
        <taxon>Eukaryota</taxon>
        <taxon>Fungi</taxon>
        <taxon>Dikarya</taxon>
        <taxon>Ascomycota</taxon>
        <taxon>Pezizomycotina</taxon>
        <taxon>Dothideomycetes</taxon>
        <taxon>Dothideomycetes incertae sedis</taxon>
        <taxon>Botryosphaeriales</taxon>
        <taxon>Botryosphaeriaceae</taxon>
        <taxon>Macrophomina</taxon>
    </lineage>
</organism>
<dbReference type="Proteomes" id="UP000774617">
    <property type="component" value="Unassembled WGS sequence"/>
</dbReference>
<dbReference type="Pfam" id="PF25534">
    <property type="entry name" value="DUF7918"/>
    <property type="match status" value="1"/>
</dbReference>
<protein>
    <recommendedName>
        <fullName evidence="1">DUF7918 domain-containing protein</fullName>
    </recommendedName>
</protein>
<reference evidence="2 3" key="1">
    <citation type="journal article" date="2021" name="Nat. Commun.">
        <title>Genetic determinants of endophytism in the Arabidopsis root mycobiome.</title>
        <authorList>
            <person name="Mesny F."/>
            <person name="Miyauchi S."/>
            <person name="Thiergart T."/>
            <person name="Pickel B."/>
            <person name="Atanasova L."/>
            <person name="Karlsson M."/>
            <person name="Huettel B."/>
            <person name="Barry K.W."/>
            <person name="Haridas S."/>
            <person name="Chen C."/>
            <person name="Bauer D."/>
            <person name="Andreopoulos W."/>
            <person name="Pangilinan J."/>
            <person name="LaButti K."/>
            <person name="Riley R."/>
            <person name="Lipzen A."/>
            <person name="Clum A."/>
            <person name="Drula E."/>
            <person name="Henrissat B."/>
            <person name="Kohler A."/>
            <person name="Grigoriev I.V."/>
            <person name="Martin F.M."/>
            <person name="Hacquard S."/>
        </authorList>
    </citation>
    <scope>NUCLEOTIDE SEQUENCE [LARGE SCALE GENOMIC DNA]</scope>
    <source>
        <strain evidence="2 3">MPI-SDFR-AT-0080</strain>
    </source>
</reference>
<keyword evidence="3" id="KW-1185">Reference proteome</keyword>
<comment type="caution">
    <text evidence="2">The sequence shown here is derived from an EMBL/GenBank/DDBJ whole genome shotgun (WGS) entry which is preliminary data.</text>
</comment>
<accession>A0ABQ8GNP4</accession>
<dbReference type="InterPro" id="IPR057678">
    <property type="entry name" value="DUF7918"/>
</dbReference>
<evidence type="ECO:0000313" key="3">
    <source>
        <dbReference type="Proteomes" id="UP000774617"/>
    </source>
</evidence>
<feature type="domain" description="DUF7918" evidence="1">
    <location>
        <begin position="3"/>
        <end position="58"/>
    </location>
</feature>
<proteinExistence type="predicted"/>
<sequence>MSLNGRAVSHQAALGGRAPSGGLLFWGTTYIDPRGKPFAESNFHYLSRAGLQALDLVLRPVPLEERPIKSHSGRDEGSAEATEGMGCRCLEDGCPGRTCPSELARKETKE</sequence>
<name>A0ABQ8GNP4_9PEZI</name>
<evidence type="ECO:0000259" key="1">
    <source>
        <dbReference type="Pfam" id="PF25534"/>
    </source>
</evidence>
<gene>
    <name evidence="2" type="ORF">B0J12DRAFT_291439</name>
</gene>
<evidence type="ECO:0000313" key="2">
    <source>
        <dbReference type="EMBL" id="KAH7061361.1"/>
    </source>
</evidence>